<dbReference type="Gene3D" id="3.40.109.10">
    <property type="entry name" value="NADH Oxidase"/>
    <property type="match status" value="1"/>
</dbReference>
<dbReference type="RefSeq" id="WP_146938119.1">
    <property type="nucleotide sequence ID" value="NZ_BJXW01000022.1"/>
</dbReference>
<name>A0A511UYM2_9BACI</name>
<evidence type="ECO:0000313" key="9">
    <source>
        <dbReference type="EMBL" id="GEN31735.1"/>
    </source>
</evidence>
<sequence>MGLSNLREIIRGRRSIKKGYTNQEVKKELVLELLNDAVWAPTHGMREPWRFIFINQDHLPEFAEKVAKTYPEEMQENRKNYLMEPNAILVVVMEAPPLPKQWDENFGATAAMIQNFWLLAWEKKLGVVWKTNPHIYNEEVKKLLNVQEHEKIVGFLHLGYFEDIPEDKGRTKADDKFTVYGM</sequence>
<proteinExistence type="inferred from homology"/>
<dbReference type="EMBL" id="BJXW01000022">
    <property type="protein sequence ID" value="GEN31735.1"/>
    <property type="molecule type" value="Genomic_DNA"/>
</dbReference>
<protein>
    <submittedName>
        <fullName evidence="9">Nitroreductase</fullName>
    </submittedName>
</protein>
<evidence type="ECO:0000259" key="8">
    <source>
        <dbReference type="Pfam" id="PF00881"/>
    </source>
</evidence>
<dbReference type="SUPFAM" id="SSF55469">
    <property type="entry name" value="FMN-dependent nitroreductase-like"/>
    <property type="match status" value="1"/>
</dbReference>
<evidence type="ECO:0000256" key="4">
    <source>
        <dbReference type="ARBA" id="ARBA00022643"/>
    </source>
</evidence>
<dbReference type="PANTHER" id="PTHR43821">
    <property type="entry name" value="NAD(P)H NITROREDUCTASE YDJA-RELATED"/>
    <property type="match status" value="1"/>
</dbReference>
<dbReference type="Proteomes" id="UP000321491">
    <property type="component" value="Unassembled WGS sequence"/>
</dbReference>
<keyword evidence="6" id="KW-0560">Oxidoreductase</keyword>
<keyword evidence="4" id="KW-0288">FMN</keyword>
<accession>A0A511UYM2</accession>
<keyword evidence="5" id="KW-0521">NADP</keyword>
<evidence type="ECO:0000256" key="3">
    <source>
        <dbReference type="ARBA" id="ARBA00022630"/>
    </source>
</evidence>
<dbReference type="OrthoDB" id="9804207at2"/>
<comment type="similarity">
    <text evidence="2">Belongs to the nitroreductase family.</text>
</comment>
<evidence type="ECO:0000256" key="7">
    <source>
        <dbReference type="ARBA" id="ARBA00023027"/>
    </source>
</evidence>
<evidence type="ECO:0000256" key="1">
    <source>
        <dbReference type="ARBA" id="ARBA00001917"/>
    </source>
</evidence>
<keyword evidence="7" id="KW-0520">NAD</keyword>
<dbReference type="GO" id="GO:0016491">
    <property type="term" value="F:oxidoreductase activity"/>
    <property type="evidence" value="ECO:0007669"/>
    <property type="project" value="UniProtKB-KW"/>
</dbReference>
<evidence type="ECO:0000313" key="10">
    <source>
        <dbReference type="Proteomes" id="UP000321491"/>
    </source>
</evidence>
<evidence type="ECO:0000256" key="2">
    <source>
        <dbReference type="ARBA" id="ARBA00007118"/>
    </source>
</evidence>
<gene>
    <name evidence="9" type="ORF">CQU01_19730</name>
</gene>
<organism evidence="9 10">
    <name type="scientific">Cerasibacillus quisquiliarum</name>
    <dbReference type="NCBI Taxonomy" id="227865"/>
    <lineage>
        <taxon>Bacteria</taxon>
        <taxon>Bacillati</taxon>
        <taxon>Bacillota</taxon>
        <taxon>Bacilli</taxon>
        <taxon>Bacillales</taxon>
        <taxon>Bacillaceae</taxon>
        <taxon>Cerasibacillus</taxon>
    </lineage>
</organism>
<feature type="domain" description="Nitroreductase" evidence="8">
    <location>
        <begin position="10"/>
        <end position="160"/>
    </location>
</feature>
<dbReference type="InterPro" id="IPR052530">
    <property type="entry name" value="NAD(P)H_nitroreductase"/>
</dbReference>
<dbReference type="PANTHER" id="PTHR43821:SF1">
    <property type="entry name" value="NAD(P)H NITROREDUCTASE YDJA-RELATED"/>
    <property type="match status" value="1"/>
</dbReference>
<evidence type="ECO:0000256" key="6">
    <source>
        <dbReference type="ARBA" id="ARBA00023002"/>
    </source>
</evidence>
<dbReference type="AlphaFoldDB" id="A0A511UYM2"/>
<dbReference type="InterPro" id="IPR000415">
    <property type="entry name" value="Nitroreductase-like"/>
</dbReference>
<comment type="cofactor">
    <cofactor evidence="1">
        <name>FMN</name>
        <dbReference type="ChEBI" id="CHEBI:58210"/>
    </cofactor>
</comment>
<dbReference type="Pfam" id="PF00881">
    <property type="entry name" value="Nitroreductase"/>
    <property type="match status" value="1"/>
</dbReference>
<dbReference type="InterPro" id="IPR026021">
    <property type="entry name" value="YdjA-like"/>
</dbReference>
<keyword evidence="10" id="KW-1185">Reference proteome</keyword>
<dbReference type="CDD" id="cd02135">
    <property type="entry name" value="YdjA-like"/>
    <property type="match status" value="1"/>
</dbReference>
<reference evidence="9 10" key="1">
    <citation type="submission" date="2019-07" db="EMBL/GenBank/DDBJ databases">
        <title>Whole genome shotgun sequence of Cerasibacillus quisquiliarum NBRC 102429.</title>
        <authorList>
            <person name="Hosoyama A."/>
            <person name="Uohara A."/>
            <person name="Ohji S."/>
            <person name="Ichikawa N."/>
        </authorList>
    </citation>
    <scope>NUCLEOTIDE SEQUENCE [LARGE SCALE GENOMIC DNA]</scope>
    <source>
        <strain evidence="9 10">NBRC 102429</strain>
    </source>
</reference>
<keyword evidence="3" id="KW-0285">Flavoprotein</keyword>
<comment type="caution">
    <text evidence="9">The sequence shown here is derived from an EMBL/GenBank/DDBJ whole genome shotgun (WGS) entry which is preliminary data.</text>
</comment>
<dbReference type="InterPro" id="IPR029479">
    <property type="entry name" value="Nitroreductase"/>
</dbReference>
<evidence type="ECO:0000256" key="5">
    <source>
        <dbReference type="ARBA" id="ARBA00022857"/>
    </source>
</evidence>